<keyword evidence="4" id="KW-1185">Reference proteome</keyword>
<reference evidence="3 4" key="1">
    <citation type="submission" date="2015-10" db="EMBL/GenBank/DDBJ databases">
        <title>Full genome of DAOMC 229536 Phialocephala scopiformis, a fungal endophyte of spruce producing the potent anti-insectan compound rugulosin.</title>
        <authorList>
            <consortium name="DOE Joint Genome Institute"/>
            <person name="Walker A.K."/>
            <person name="Frasz S.L."/>
            <person name="Seifert K.A."/>
            <person name="Miller J.D."/>
            <person name="Mondo S.J."/>
            <person name="Labutti K."/>
            <person name="Lipzen A."/>
            <person name="Dockter R."/>
            <person name="Kennedy M."/>
            <person name="Grigoriev I.V."/>
            <person name="Spatafora J.W."/>
        </authorList>
    </citation>
    <scope>NUCLEOTIDE SEQUENCE [LARGE SCALE GENOMIC DNA]</scope>
    <source>
        <strain evidence="3 4">CBS 120377</strain>
    </source>
</reference>
<feature type="coiled-coil region" evidence="1">
    <location>
        <begin position="286"/>
        <end position="331"/>
    </location>
</feature>
<proteinExistence type="predicted"/>
<evidence type="ECO:0000313" key="4">
    <source>
        <dbReference type="Proteomes" id="UP000070700"/>
    </source>
</evidence>
<protein>
    <submittedName>
        <fullName evidence="3">Uncharacterized protein</fullName>
    </submittedName>
</protein>
<dbReference type="AlphaFoldDB" id="A0A194X4H4"/>
<accession>A0A194X4H4</accession>
<dbReference type="Gene3D" id="1.10.287.1490">
    <property type="match status" value="1"/>
</dbReference>
<evidence type="ECO:0000313" key="3">
    <source>
        <dbReference type="EMBL" id="KUJ14959.1"/>
    </source>
</evidence>
<gene>
    <name evidence="3" type="ORF">LY89DRAFT_784001</name>
</gene>
<name>A0A194X4H4_MOLSC</name>
<feature type="region of interest" description="Disordered" evidence="2">
    <location>
        <begin position="1"/>
        <end position="27"/>
    </location>
</feature>
<organism evidence="3 4">
    <name type="scientific">Mollisia scopiformis</name>
    <name type="common">Conifer needle endophyte fungus</name>
    <name type="synonym">Phialocephala scopiformis</name>
    <dbReference type="NCBI Taxonomy" id="149040"/>
    <lineage>
        <taxon>Eukaryota</taxon>
        <taxon>Fungi</taxon>
        <taxon>Dikarya</taxon>
        <taxon>Ascomycota</taxon>
        <taxon>Pezizomycotina</taxon>
        <taxon>Leotiomycetes</taxon>
        <taxon>Helotiales</taxon>
        <taxon>Mollisiaceae</taxon>
        <taxon>Mollisia</taxon>
    </lineage>
</organism>
<keyword evidence="1" id="KW-0175">Coiled coil</keyword>
<dbReference type="SUPFAM" id="SSF58100">
    <property type="entry name" value="Bacterial hemolysins"/>
    <property type="match status" value="1"/>
</dbReference>
<sequence>MAKNRSANISRKGKKAAQAARKNAKATVVETPVKTVDASSEAELTQSEASFCEAVMNEAESATTTELDNIESGNASKSSTEQVTLNKEFNFDFAENKADTYPIIDPTFATEVFEVLSPASPVAEPASALPTAEFTFSVPRVIADLKARVKKAAGMDNIEKDCAPIIEAPKELEIREKLPEADLELAKKDIDQAKRDVQLSEMQTQIDELQNNMNEWHTGHVQTRNEIEVMIASMSACLKKVTDLRQRLRSVEGDTLGLVNIVKDLQTQITVVKAVLAGIPHLHQELHELKEEVATMKEGSAAMKEDAAAALKKAHAEIAALQKTYVEAAAMKQAKAQVEQMVNTLTAASVPLPKSEKKTIRIVLDKALNKLEKLPTIGPVGSRKGEADTPRVPGIHKAGRAGSGGGFCSVM</sequence>
<dbReference type="RefSeq" id="XP_018069314.1">
    <property type="nucleotide sequence ID" value="XM_018222743.1"/>
</dbReference>
<feature type="region of interest" description="Disordered" evidence="2">
    <location>
        <begin position="379"/>
        <end position="398"/>
    </location>
</feature>
<feature type="region of interest" description="Disordered" evidence="2">
    <location>
        <begin position="62"/>
        <end position="81"/>
    </location>
</feature>
<dbReference type="GeneID" id="28832469"/>
<dbReference type="KEGG" id="psco:LY89DRAFT_784001"/>
<feature type="coiled-coil region" evidence="1">
    <location>
        <begin position="183"/>
        <end position="219"/>
    </location>
</feature>
<dbReference type="InParanoid" id="A0A194X4H4"/>
<dbReference type="EMBL" id="KQ947419">
    <property type="protein sequence ID" value="KUJ14959.1"/>
    <property type="molecule type" value="Genomic_DNA"/>
</dbReference>
<evidence type="ECO:0000256" key="1">
    <source>
        <dbReference type="SAM" id="Coils"/>
    </source>
</evidence>
<dbReference type="Proteomes" id="UP000070700">
    <property type="component" value="Unassembled WGS sequence"/>
</dbReference>
<evidence type="ECO:0000256" key="2">
    <source>
        <dbReference type="SAM" id="MobiDB-lite"/>
    </source>
</evidence>